<gene>
    <name evidence="1" type="ORF">LWI29_000251</name>
</gene>
<dbReference type="EMBL" id="JAUESC010000381">
    <property type="protein sequence ID" value="KAK0588377.1"/>
    <property type="molecule type" value="Genomic_DNA"/>
</dbReference>
<evidence type="ECO:0008006" key="3">
    <source>
        <dbReference type="Google" id="ProtNLM"/>
    </source>
</evidence>
<protein>
    <recommendedName>
        <fullName evidence="3">DUF4219 domain-containing protein</fullName>
    </recommendedName>
</protein>
<sequence>MTRIGKQGVMARVGRTRIVMHGRLPRGKSALDRELAIVLVGLGVWLDIDSDRAGYTGDVFASMVFQNDVITEGASNSRPPLLKGHNYGFWKLMMKAYIRSIDERAWMTVDEGYLAPNKIEDGVTVSKPRSEWSTNEFELANGIIGR</sequence>
<dbReference type="Proteomes" id="UP001168877">
    <property type="component" value="Unassembled WGS sequence"/>
</dbReference>
<evidence type="ECO:0000313" key="2">
    <source>
        <dbReference type="Proteomes" id="UP001168877"/>
    </source>
</evidence>
<evidence type="ECO:0000313" key="1">
    <source>
        <dbReference type="EMBL" id="KAK0588377.1"/>
    </source>
</evidence>
<comment type="caution">
    <text evidence="1">The sequence shown here is derived from an EMBL/GenBank/DDBJ whole genome shotgun (WGS) entry which is preliminary data.</text>
</comment>
<proteinExistence type="predicted"/>
<organism evidence="1 2">
    <name type="scientific">Acer saccharum</name>
    <name type="common">Sugar maple</name>
    <dbReference type="NCBI Taxonomy" id="4024"/>
    <lineage>
        <taxon>Eukaryota</taxon>
        <taxon>Viridiplantae</taxon>
        <taxon>Streptophyta</taxon>
        <taxon>Embryophyta</taxon>
        <taxon>Tracheophyta</taxon>
        <taxon>Spermatophyta</taxon>
        <taxon>Magnoliopsida</taxon>
        <taxon>eudicotyledons</taxon>
        <taxon>Gunneridae</taxon>
        <taxon>Pentapetalae</taxon>
        <taxon>rosids</taxon>
        <taxon>malvids</taxon>
        <taxon>Sapindales</taxon>
        <taxon>Sapindaceae</taxon>
        <taxon>Hippocastanoideae</taxon>
        <taxon>Acereae</taxon>
        <taxon>Acer</taxon>
    </lineage>
</organism>
<name>A0AA39SCJ2_ACESA</name>
<accession>A0AA39SCJ2</accession>
<reference evidence="1" key="1">
    <citation type="journal article" date="2022" name="Plant J.">
        <title>Strategies of tolerance reflected in two North American maple genomes.</title>
        <authorList>
            <person name="McEvoy S.L."/>
            <person name="Sezen U.U."/>
            <person name="Trouern-Trend A."/>
            <person name="McMahon S.M."/>
            <person name="Schaberg P.G."/>
            <person name="Yang J."/>
            <person name="Wegrzyn J.L."/>
            <person name="Swenson N.G."/>
        </authorList>
    </citation>
    <scope>NUCLEOTIDE SEQUENCE</scope>
    <source>
        <strain evidence="1">NS2018</strain>
    </source>
</reference>
<dbReference type="AlphaFoldDB" id="A0AA39SCJ2"/>
<keyword evidence="2" id="KW-1185">Reference proteome</keyword>
<reference evidence="1" key="2">
    <citation type="submission" date="2023-06" db="EMBL/GenBank/DDBJ databases">
        <authorList>
            <person name="Swenson N.G."/>
            <person name="Wegrzyn J.L."/>
            <person name="Mcevoy S.L."/>
        </authorList>
    </citation>
    <scope>NUCLEOTIDE SEQUENCE</scope>
    <source>
        <strain evidence="1">NS2018</strain>
        <tissue evidence="1">Leaf</tissue>
    </source>
</reference>